<dbReference type="RefSeq" id="WP_193326073.1">
    <property type="nucleotide sequence ID" value="NZ_CP053291.1"/>
</dbReference>
<dbReference type="PIRSF" id="PIRSF016660">
    <property type="entry name" value="YedI"/>
    <property type="match status" value="1"/>
</dbReference>
<keyword evidence="1" id="KW-0812">Transmembrane</keyword>
<dbReference type="Pfam" id="PF05661">
    <property type="entry name" value="DUF808"/>
    <property type="match status" value="1"/>
</dbReference>
<dbReference type="Proteomes" id="UP000595053">
    <property type="component" value="Chromosome"/>
</dbReference>
<protein>
    <submittedName>
        <fullName evidence="2">DUF808 domain-containing protein</fullName>
    </submittedName>
</protein>
<accession>A0A7M1QW13</accession>
<keyword evidence="1" id="KW-0472">Membrane</keyword>
<evidence type="ECO:0000313" key="2">
    <source>
        <dbReference type="EMBL" id="QOR46230.1"/>
    </source>
</evidence>
<keyword evidence="3" id="KW-1185">Reference proteome</keyword>
<feature type="transmembrane region" description="Helical" evidence="1">
    <location>
        <begin position="76"/>
        <end position="94"/>
    </location>
</feature>
<feature type="transmembrane region" description="Helical" evidence="1">
    <location>
        <begin position="173"/>
        <end position="196"/>
    </location>
</feature>
<evidence type="ECO:0000256" key="1">
    <source>
        <dbReference type="SAM" id="Phobius"/>
    </source>
</evidence>
<gene>
    <name evidence="2" type="ORF">INS88_03220</name>
</gene>
<dbReference type="EMBL" id="CP063213">
    <property type="protein sequence ID" value="QOR46230.1"/>
    <property type="molecule type" value="Genomic_DNA"/>
</dbReference>
<reference evidence="2 3" key="1">
    <citation type="submission" date="2020-10" db="EMBL/GenBank/DDBJ databases">
        <title>Trueperella pecoris sp. nov. isolated from bovine and porcine specimens.</title>
        <authorList>
            <person name="Schoenecker L."/>
            <person name="Schnydrig P."/>
            <person name="Brodard I."/>
            <person name="Thomann A."/>
            <person name="Hemphill A."/>
            <person name="Rodriguez-Campos S."/>
            <person name="Perreten V."/>
            <person name="Jores J."/>
            <person name="Kittl S."/>
        </authorList>
    </citation>
    <scope>NUCLEOTIDE SEQUENCE [LARGE SCALE GENOMIC DNA]</scope>
    <source>
        <strain evidence="2 3">15A0121</strain>
    </source>
</reference>
<dbReference type="InterPro" id="IPR008526">
    <property type="entry name" value="YedI"/>
</dbReference>
<dbReference type="GO" id="GO:0005886">
    <property type="term" value="C:plasma membrane"/>
    <property type="evidence" value="ECO:0007669"/>
    <property type="project" value="TreeGrafter"/>
</dbReference>
<dbReference type="PANTHER" id="PTHR30503">
    <property type="entry name" value="INNER MEMBRANE PROTEIN YEDI"/>
    <property type="match status" value="1"/>
</dbReference>
<name>A0A7M1QW13_9ACTO</name>
<sequence length="328" mass="34916">MATGFLALLDDIAALARIAAASIDDIAAGTAKASTKAVGVVIDDTAVTPQYIDGLNPARELPIIRRIFWGSIRNKLVIIVPIALLLSQFAPWALTPLLMLGGTYLCYEGAHKIGDKLKRGKKTKKDAPAAARGAQAEDQIVSQATRTDFILSAEIMVIALGEVTDRQLWVRTVILVFVAFLITALVYGIVAILVKMDDAGVALARKKSPAVQKIGRGLFAAMPKIMSVITVVGTFAMLWVGGHIVLAGLADTLWAAPYELGHHLSASAGTGGFLPWLVDTVYSMLVGIVWGAIIVGIMAPFGHGHDEVEVVPGEDGHLHLRESRKDSK</sequence>
<feature type="transmembrane region" description="Helical" evidence="1">
    <location>
        <begin position="217"/>
        <end position="240"/>
    </location>
</feature>
<evidence type="ECO:0000313" key="3">
    <source>
        <dbReference type="Proteomes" id="UP000595053"/>
    </source>
</evidence>
<feature type="transmembrane region" description="Helical" evidence="1">
    <location>
        <begin position="281"/>
        <end position="301"/>
    </location>
</feature>
<dbReference type="AlphaFoldDB" id="A0A7M1QW13"/>
<keyword evidence="1" id="KW-1133">Transmembrane helix</keyword>
<organism evidence="2 3">
    <name type="scientific">Trueperella pecoris</name>
    <dbReference type="NCBI Taxonomy" id="2733571"/>
    <lineage>
        <taxon>Bacteria</taxon>
        <taxon>Bacillati</taxon>
        <taxon>Actinomycetota</taxon>
        <taxon>Actinomycetes</taxon>
        <taxon>Actinomycetales</taxon>
        <taxon>Actinomycetaceae</taxon>
        <taxon>Trueperella</taxon>
    </lineage>
</organism>
<proteinExistence type="predicted"/>
<dbReference type="PANTHER" id="PTHR30503:SF3">
    <property type="entry name" value="INNER MEMBRANE PROTEIN YEDI"/>
    <property type="match status" value="1"/>
</dbReference>